<reference evidence="2 3" key="1">
    <citation type="submission" date="2017-04" db="EMBL/GenBank/DDBJ databases">
        <authorList>
            <person name="Afonso C.L."/>
            <person name="Miller P.J."/>
            <person name="Scott M.A."/>
            <person name="Spackman E."/>
            <person name="Goraichik I."/>
            <person name="Dimitrov K.M."/>
            <person name="Suarez D.L."/>
            <person name="Swayne D.E."/>
        </authorList>
    </citation>
    <scope>NUCLEOTIDE SEQUENCE [LARGE SCALE GENOMIC DNA]</scope>
    <source>
        <strain evidence="2 3">DSM 3385</strain>
    </source>
</reference>
<dbReference type="Proteomes" id="UP000192418">
    <property type="component" value="Unassembled WGS sequence"/>
</dbReference>
<feature type="signal peptide" evidence="1">
    <location>
        <begin position="1"/>
        <end position="29"/>
    </location>
</feature>
<organism evidence="2 3">
    <name type="scientific">Desulfocicer vacuolatum DSM 3385</name>
    <dbReference type="NCBI Taxonomy" id="1121400"/>
    <lineage>
        <taxon>Bacteria</taxon>
        <taxon>Pseudomonadati</taxon>
        <taxon>Thermodesulfobacteriota</taxon>
        <taxon>Desulfobacteria</taxon>
        <taxon>Desulfobacterales</taxon>
        <taxon>Desulfobacteraceae</taxon>
        <taxon>Desulfocicer</taxon>
    </lineage>
</organism>
<protein>
    <submittedName>
        <fullName evidence="2">Uncharacterized protein</fullName>
    </submittedName>
</protein>
<dbReference type="RefSeq" id="WP_084066577.1">
    <property type="nucleotide sequence ID" value="NZ_FWXY01000001.1"/>
</dbReference>
<keyword evidence="1" id="KW-0732">Signal</keyword>
<gene>
    <name evidence="2" type="ORF">SAMN02746065_101277</name>
</gene>
<dbReference type="EMBL" id="FWXY01000001">
    <property type="protein sequence ID" value="SMC38715.1"/>
    <property type="molecule type" value="Genomic_DNA"/>
</dbReference>
<accession>A0A1W1YR81</accession>
<dbReference type="AlphaFoldDB" id="A0A1W1YR81"/>
<evidence type="ECO:0000313" key="2">
    <source>
        <dbReference type="EMBL" id="SMC38715.1"/>
    </source>
</evidence>
<dbReference type="InterPro" id="IPR010727">
    <property type="entry name" value="DUF1302"/>
</dbReference>
<proteinExistence type="predicted"/>
<feature type="chain" id="PRO_5012754649" evidence="1">
    <location>
        <begin position="30"/>
        <end position="473"/>
    </location>
</feature>
<evidence type="ECO:0000256" key="1">
    <source>
        <dbReference type="SAM" id="SignalP"/>
    </source>
</evidence>
<name>A0A1W1YR81_9BACT</name>
<keyword evidence="3" id="KW-1185">Reference proteome</keyword>
<evidence type="ECO:0000313" key="3">
    <source>
        <dbReference type="Proteomes" id="UP000192418"/>
    </source>
</evidence>
<sequence length="473" mass="54856">MKFSFLSRGKRIICLLVWCFFFMVHWALADTPGELTSPNSVEALELSGGFDNFGELGEFDVFETFDGDDTFQEEIPTETEKSFFLKDLTLTFAHDLSWAVQASGSEVVTNRSSLRWEFDRSFGDGFFVKFDAGTSLYLQNDHVADAEGKSAVVDGKIREFYIQAGFDKWMIRAGKQVVVWGETDGDVINDVISPRDLSEFVFMDLEDARLGQYMLSMDYYSKLGDFFWFFTLDPGFNDNPSQGTRYFREKYPFVVILDRPHFFHGELGVKWKKIYDKFEISLMTASLLGNDRVVVGSDGEACRGVYGRYNFYGVGASYTIGSFLFKMDIAFKKDFLFQSMETLSQYSAEQGNVWDTAFAMEYDANGRYVINIELTNRYIVDYTSEFYGVKKNNTGLYFQYNKSFFRDTLTIEYVCYSEVSKKNAFHKIGFDYDFSDDIEFSMEYVFFQAPHGDSFLWNHRNEDRVGLELKFYY</sequence>
<dbReference type="Pfam" id="PF06980">
    <property type="entry name" value="DUF1302"/>
    <property type="match status" value="1"/>
</dbReference>
<dbReference type="STRING" id="1121400.SAMN02746065_101277"/>